<dbReference type="eggNOG" id="COG0663">
    <property type="taxonomic scope" value="Bacteria"/>
</dbReference>
<dbReference type="InterPro" id="IPR050484">
    <property type="entry name" value="Transf_Hexapept/Carb_Anhydrase"/>
</dbReference>
<dbReference type="Gene3D" id="2.160.10.10">
    <property type="entry name" value="Hexapeptide repeat proteins"/>
    <property type="match status" value="1"/>
</dbReference>
<sequence>MIIPFNGSTPLIADNAFVAPNATIIGKVSIAEDASVWFQCVLRGDVEDIIVRKGANVQDLAMVHADMGFKADIGEYVTVGHHATIHGCTIGSGSLIGINAVVLNGAKIGKNCIIGANALVPEGMEIPDNSLVVGAPAKVKRTLSDEQIAMVRMGTEHYIKNGARFKALFEAD</sequence>
<dbReference type="Proteomes" id="UP000005615">
    <property type="component" value="Unassembled WGS sequence"/>
</dbReference>
<dbReference type="PANTHER" id="PTHR13061:SF29">
    <property type="entry name" value="GAMMA CARBONIC ANHYDRASE-LIKE 1, MITOCHONDRIAL-RELATED"/>
    <property type="match status" value="1"/>
</dbReference>
<gene>
    <name evidence="1" type="ORF">IMCC3088_1067</name>
</gene>
<dbReference type="SUPFAM" id="SSF51161">
    <property type="entry name" value="Trimeric LpxA-like enzymes"/>
    <property type="match status" value="1"/>
</dbReference>
<organism evidence="1 2">
    <name type="scientific">Aequoribacter fuscus</name>
    <dbReference type="NCBI Taxonomy" id="2518989"/>
    <lineage>
        <taxon>Bacteria</taxon>
        <taxon>Pseudomonadati</taxon>
        <taxon>Pseudomonadota</taxon>
        <taxon>Gammaproteobacteria</taxon>
        <taxon>Cellvibrionales</taxon>
        <taxon>Halieaceae</taxon>
        <taxon>Aequoribacter</taxon>
    </lineage>
</organism>
<keyword evidence="2" id="KW-1185">Reference proteome</keyword>
<dbReference type="InterPro" id="IPR011004">
    <property type="entry name" value="Trimer_LpxA-like_sf"/>
</dbReference>
<name>F3L0X5_9GAMM</name>
<dbReference type="PANTHER" id="PTHR13061">
    <property type="entry name" value="DYNACTIN SUBUNIT P25"/>
    <property type="match status" value="1"/>
</dbReference>
<dbReference type="InterPro" id="IPR047324">
    <property type="entry name" value="LbH_gamma_CA-like"/>
</dbReference>
<dbReference type="STRING" id="2518989.IMCC3088_1067"/>
<protein>
    <submittedName>
        <fullName evidence="1">Bacterial transferase hexapeptide repeat family protein</fullName>
    </submittedName>
</protein>
<reference evidence="1 2" key="1">
    <citation type="journal article" date="2011" name="J. Bacteriol.">
        <title>Genome sequence of strain IMCC3088, a proteorhodopsin-containing marine bacterium belonging to the OM60/NOR5 clade.</title>
        <authorList>
            <person name="Jang Y."/>
            <person name="Oh H.M."/>
            <person name="Kang I."/>
            <person name="Lee K."/>
            <person name="Yang S.J."/>
            <person name="Cho J.C."/>
        </authorList>
    </citation>
    <scope>NUCLEOTIDE SEQUENCE [LARGE SCALE GENOMIC DNA]</scope>
    <source>
        <strain evidence="1 2">IMCC3088</strain>
    </source>
</reference>
<keyword evidence="1" id="KW-0808">Transferase</keyword>
<dbReference type="InterPro" id="IPR001451">
    <property type="entry name" value="Hexapep"/>
</dbReference>
<evidence type="ECO:0000313" key="1">
    <source>
        <dbReference type="EMBL" id="EGG29920.1"/>
    </source>
</evidence>
<proteinExistence type="predicted"/>
<evidence type="ECO:0000313" key="2">
    <source>
        <dbReference type="Proteomes" id="UP000005615"/>
    </source>
</evidence>
<dbReference type="Pfam" id="PF00132">
    <property type="entry name" value="Hexapep"/>
    <property type="match status" value="1"/>
</dbReference>
<accession>F3L0X5</accession>
<dbReference type="RefSeq" id="WP_009575357.1">
    <property type="nucleotide sequence ID" value="NZ_AEIG01000026.1"/>
</dbReference>
<dbReference type="CDD" id="cd04645">
    <property type="entry name" value="LbH_gamma_CA_like"/>
    <property type="match status" value="1"/>
</dbReference>
<dbReference type="EMBL" id="AEIG01000026">
    <property type="protein sequence ID" value="EGG29920.1"/>
    <property type="molecule type" value="Genomic_DNA"/>
</dbReference>
<comment type="caution">
    <text evidence="1">The sequence shown here is derived from an EMBL/GenBank/DDBJ whole genome shotgun (WGS) entry which is preliminary data.</text>
</comment>
<dbReference type="AlphaFoldDB" id="F3L0X5"/>
<dbReference type="OrthoDB" id="9803036at2"/>
<dbReference type="GO" id="GO:0016740">
    <property type="term" value="F:transferase activity"/>
    <property type="evidence" value="ECO:0007669"/>
    <property type="project" value="UniProtKB-KW"/>
</dbReference>